<evidence type="ECO:0000313" key="1">
    <source>
        <dbReference type="EMBL" id="JAD36804.1"/>
    </source>
</evidence>
<protein>
    <submittedName>
        <fullName evidence="1">Uncharacterized protein</fullName>
    </submittedName>
</protein>
<name>A0A0A8ZBK3_ARUDO</name>
<proteinExistence type="predicted"/>
<reference evidence="1" key="2">
    <citation type="journal article" date="2015" name="Data Brief">
        <title>Shoot transcriptome of the giant reed, Arundo donax.</title>
        <authorList>
            <person name="Barrero R.A."/>
            <person name="Guerrero F.D."/>
            <person name="Moolhuijzen P."/>
            <person name="Goolsby J.A."/>
            <person name="Tidwell J."/>
            <person name="Bellgard S.E."/>
            <person name="Bellgard M.I."/>
        </authorList>
    </citation>
    <scope>NUCLEOTIDE SEQUENCE</scope>
    <source>
        <tissue evidence="1">Shoot tissue taken approximately 20 cm above the soil surface</tissue>
    </source>
</reference>
<accession>A0A0A8ZBK3</accession>
<reference evidence="1" key="1">
    <citation type="submission" date="2014-09" db="EMBL/GenBank/DDBJ databases">
        <authorList>
            <person name="Magalhaes I.L.F."/>
            <person name="Oliveira U."/>
            <person name="Santos F.R."/>
            <person name="Vidigal T.H.D.A."/>
            <person name="Brescovit A.D."/>
            <person name="Santos A.J."/>
        </authorList>
    </citation>
    <scope>NUCLEOTIDE SEQUENCE</scope>
    <source>
        <tissue evidence="1">Shoot tissue taken approximately 20 cm above the soil surface</tissue>
    </source>
</reference>
<organism evidence="1">
    <name type="scientific">Arundo donax</name>
    <name type="common">Giant reed</name>
    <name type="synonym">Donax arundinaceus</name>
    <dbReference type="NCBI Taxonomy" id="35708"/>
    <lineage>
        <taxon>Eukaryota</taxon>
        <taxon>Viridiplantae</taxon>
        <taxon>Streptophyta</taxon>
        <taxon>Embryophyta</taxon>
        <taxon>Tracheophyta</taxon>
        <taxon>Spermatophyta</taxon>
        <taxon>Magnoliopsida</taxon>
        <taxon>Liliopsida</taxon>
        <taxon>Poales</taxon>
        <taxon>Poaceae</taxon>
        <taxon>PACMAD clade</taxon>
        <taxon>Arundinoideae</taxon>
        <taxon>Arundineae</taxon>
        <taxon>Arundo</taxon>
    </lineage>
</organism>
<dbReference type="AlphaFoldDB" id="A0A0A8ZBK3"/>
<sequence>MKYSYIRFNCALVQKRTQELNYKKTVT</sequence>
<dbReference type="EMBL" id="GBRH01261091">
    <property type="protein sequence ID" value="JAD36804.1"/>
    <property type="molecule type" value="Transcribed_RNA"/>
</dbReference>